<organism evidence="3 4">
    <name type="scientific">Thalassotalea castellviae</name>
    <dbReference type="NCBI Taxonomy" id="3075612"/>
    <lineage>
        <taxon>Bacteria</taxon>
        <taxon>Pseudomonadati</taxon>
        <taxon>Pseudomonadota</taxon>
        <taxon>Gammaproteobacteria</taxon>
        <taxon>Alteromonadales</taxon>
        <taxon>Colwelliaceae</taxon>
        <taxon>Thalassotalea</taxon>
    </lineage>
</organism>
<evidence type="ECO:0000313" key="3">
    <source>
        <dbReference type="EMBL" id="MDT0602801.1"/>
    </source>
</evidence>
<dbReference type="CDD" id="cd06533">
    <property type="entry name" value="Glyco_transf_WecG_TagA"/>
    <property type="match status" value="1"/>
</dbReference>
<sequence length="250" mass="28591">MKHNIMKKLDDKISTSVDFSLILSSIEDEKQTLVSFVNPFSYSVLLKSPEIIDGIDYFYSDGSLLQRLHNIFHPKSKVARVSFDYSSIAGEVFEYAQKASAKIALVGGTASEILKAKENIESSYPALDITYVRSGYFDNQQDKNEAFKLIEKSNADILIVGMGTPIQDQFIIDAKDNCPNVKLMFTCGGFLTQTSIKTDYYHPLIKKSGLRWLQRMVMHKHVRQRVIKDYPKFLISYLYEHIAMLTFRKS</sequence>
<keyword evidence="1" id="KW-0328">Glycosyltransferase</keyword>
<dbReference type="InterPro" id="IPR004629">
    <property type="entry name" value="WecG_TagA_CpsF"/>
</dbReference>
<protein>
    <submittedName>
        <fullName evidence="3">WecB/TagA/CpsF family glycosyltransferase</fullName>
    </submittedName>
</protein>
<evidence type="ECO:0000256" key="2">
    <source>
        <dbReference type="ARBA" id="ARBA00022679"/>
    </source>
</evidence>
<keyword evidence="4" id="KW-1185">Reference proteome</keyword>
<name>A0ABU2ZXZ6_9GAMM</name>
<evidence type="ECO:0000313" key="4">
    <source>
        <dbReference type="Proteomes" id="UP001266357"/>
    </source>
</evidence>
<dbReference type="PANTHER" id="PTHR34136:SF1">
    <property type="entry name" value="UDP-N-ACETYL-D-MANNOSAMINURONIC ACID TRANSFERASE"/>
    <property type="match status" value="1"/>
</dbReference>
<accession>A0ABU2ZXZ6</accession>
<dbReference type="EMBL" id="JAVRIF010000002">
    <property type="protein sequence ID" value="MDT0602801.1"/>
    <property type="molecule type" value="Genomic_DNA"/>
</dbReference>
<dbReference type="Proteomes" id="UP001266357">
    <property type="component" value="Unassembled WGS sequence"/>
</dbReference>
<gene>
    <name evidence="3" type="ORF">RM573_04285</name>
</gene>
<dbReference type="Pfam" id="PF03808">
    <property type="entry name" value="Glyco_tran_WecG"/>
    <property type="match status" value="1"/>
</dbReference>
<evidence type="ECO:0000256" key="1">
    <source>
        <dbReference type="ARBA" id="ARBA00022676"/>
    </source>
</evidence>
<reference evidence="3 4" key="1">
    <citation type="submission" date="2023-09" db="EMBL/GenBank/DDBJ databases">
        <authorList>
            <person name="Rey-Velasco X."/>
        </authorList>
    </citation>
    <scope>NUCLEOTIDE SEQUENCE [LARGE SCALE GENOMIC DNA]</scope>
    <source>
        <strain evidence="3 4">W431</strain>
    </source>
</reference>
<proteinExistence type="predicted"/>
<keyword evidence="2" id="KW-0808">Transferase</keyword>
<dbReference type="RefSeq" id="WP_311577807.1">
    <property type="nucleotide sequence ID" value="NZ_JAVRIF010000002.1"/>
</dbReference>
<dbReference type="PANTHER" id="PTHR34136">
    <property type="match status" value="1"/>
</dbReference>
<comment type="caution">
    <text evidence="3">The sequence shown here is derived from an EMBL/GenBank/DDBJ whole genome shotgun (WGS) entry which is preliminary data.</text>
</comment>